<dbReference type="InterPro" id="IPR009081">
    <property type="entry name" value="PP-bd_ACP"/>
</dbReference>
<dbReference type="PANTHER" id="PTHR45527:SF1">
    <property type="entry name" value="FATTY ACID SYNTHASE"/>
    <property type="match status" value="1"/>
</dbReference>
<evidence type="ECO:0000313" key="2">
    <source>
        <dbReference type="EMBL" id="CAF1188645.1"/>
    </source>
</evidence>
<dbReference type="Gene3D" id="3.30.559.30">
    <property type="entry name" value="Nonribosomal peptide synthetase, condensation domain"/>
    <property type="match status" value="1"/>
</dbReference>
<dbReference type="InterPro" id="IPR036736">
    <property type="entry name" value="ACP-like_sf"/>
</dbReference>
<organism evidence="3 4">
    <name type="scientific">Adineta steineri</name>
    <dbReference type="NCBI Taxonomy" id="433720"/>
    <lineage>
        <taxon>Eukaryota</taxon>
        <taxon>Metazoa</taxon>
        <taxon>Spiralia</taxon>
        <taxon>Gnathifera</taxon>
        <taxon>Rotifera</taxon>
        <taxon>Eurotatoria</taxon>
        <taxon>Bdelloidea</taxon>
        <taxon>Adinetida</taxon>
        <taxon>Adinetidae</taxon>
        <taxon>Adineta</taxon>
    </lineage>
</organism>
<accession>A0A818SBU0</accession>
<comment type="caution">
    <text evidence="3">The sequence shown here is derived from an EMBL/GenBank/DDBJ whole genome shotgun (WGS) entry which is preliminary data.</text>
</comment>
<dbReference type="EMBL" id="CAJOAZ010000517">
    <property type="protein sequence ID" value="CAF3666798.1"/>
    <property type="molecule type" value="Genomic_DNA"/>
</dbReference>
<dbReference type="Gene3D" id="3.30.559.10">
    <property type="entry name" value="Chloramphenicol acetyltransferase-like domain"/>
    <property type="match status" value="1"/>
</dbReference>
<dbReference type="InterPro" id="IPR023213">
    <property type="entry name" value="CAT-like_dom_sf"/>
</dbReference>
<dbReference type="PANTHER" id="PTHR45527">
    <property type="entry name" value="NONRIBOSOMAL PEPTIDE SYNTHETASE"/>
    <property type="match status" value="1"/>
</dbReference>
<feature type="domain" description="Carrier" evidence="1">
    <location>
        <begin position="781"/>
        <end position="857"/>
    </location>
</feature>
<dbReference type="GO" id="GO:0031177">
    <property type="term" value="F:phosphopantetheine binding"/>
    <property type="evidence" value="ECO:0007669"/>
    <property type="project" value="TreeGrafter"/>
</dbReference>
<dbReference type="GO" id="GO:0005737">
    <property type="term" value="C:cytoplasm"/>
    <property type="evidence" value="ECO:0007669"/>
    <property type="project" value="TreeGrafter"/>
</dbReference>
<dbReference type="Gene3D" id="3.30.300.30">
    <property type="match status" value="1"/>
</dbReference>
<protein>
    <recommendedName>
        <fullName evidence="1">Carrier domain-containing protein</fullName>
    </recommendedName>
</protein>
<dbReference type="PROSITE" id="PS50075">
    <property type="entry name" value="CARRIER"/>
    <property type="match status" value="2"/>
</dbReference>
<dbReference type="Pfam" id="PF00668">
    <property type="entry name" value="Condensation"/>
    <property type="match status" value="1"/>
</dbReference>
<dbReference type="InterPro" id="IPR001242">
    <property type="entry name" value="Condensation_dom"/>
</dbReference>
<dbReference type="GO" id="GO:0043041">
    <property type="term" value="P:amino acid activation for nonribosomal peptide biosynthetic process"/>
    <property type="evidence" value="ECO:0007669"/>
    <property type="project" value="TreeGrafter"/>
</dbReference>
<dbReference type="AlphaFoldDB" id="A0A818SBU0"/>
<feature type="domain" description="Carrier" evidence="1">
    <location>
        <begin position="191"/>
        <end position="267"/>
    </location>
</feature>
<name>A0A818SBU0_9BILA</name>
<dbReference type="Pfam" id="PF00550">
    <property type="entry name" value="PP-binding"/>
    <property type="match status" value="1"/>
</dbReference>
<dbReference type="Gene3D" id="3.40.50.12780">
    <property type="entry name" value="N-terminal domain of ligase-like"/>
    <property type="match status" value="1"/>
</dbReference>
<evidence type="ECO:0000259" key="1">
    <source>
        <dbReference type="PROSITE" id="PS50075"/>
    </source>
</evidence>
<evidence type="ECO:0000313" key="3">
    <source>
        <dbReference type="EMBL" id="CAF3666798.1"/>
    </source>
</evidence>
<dbReference type="Proteomes" id="UP000663845">
    <property type="component" value="Unassembled WGS sequence"/>
</dbReference>
<evidence type="ECO:0000313" key="4">
    <source>
        <dbReference type="Proteomes" id="UP000663844"/>
    </source>
</evidence>
<dbReference type="GO" id="GO:0003824">
    <property type="term" value="F:catalytic activity"/>
    <property type="evidence" value="ECO:0007669"/>
    <property type="project" value="InterPro"/>
</dbReference>
<sequence length="860" mass="98296">MPLGCPSLGYRCLLVNHIDGEIISPSNTKQIGQIHTSGLGLFQCYYNNHELTEKTQVTINNQQFFKTGDLARYNTSGEFVFGGRIDFQIKIHGQRVEPGEIESVLMPIAGHCVVTKGTHFDNDFIVAYVQTTKTQQSLRQYCLSRLPIYMVPSLFIFLDKFPLTQNSKIDRKALPSPDIGVFPVPGSLDEQPQTDMQSQVHSLWCRVLPHVSVISTSRSLFELGGTSITIMKLIQLYHTVFKKNLNIADLFQQSTIIDHARLLEQQTAFVDDIIPAYSLNLTQGRASYAQESIWLAEEVRYIQQLPPISAYNVASIYHIDSGHLSIKLCLQAIDLIVARHSVFRTRLIFNFELGYLQQLITEVTPNGPRFYSVSLNTVESEQELKTLWSKKTFMRMDDGVFRCHFIRYSHTDQEVLKPGDFIIFNFHHGSFDATSVDLFFSEFKLAFSGSYNLQEPILQYIDYAEYERSNVDLTTAREYWRENLRGYSWDRQLDLPYGFGVPTSARRSGRSWFLETSVPSKIAYAIFACAEELNVTLLQLTLTCFYIFLAQLSPHNSDACVAISNRNRDRPELENMIGMLVNILPCRVIFDTSSSSTLTFIDLLHQVRHQLTNMIKYGNIPYSELLELHRVPSSNLQFPFMQAYFSFISLMDYSGYRNQLNLTASSSNEDTCSLSPYWPQSEPGDEKTFVFPDMLDLDWTIIADAFNKKFDIDVSYSVDVFTHTTIEMLLKQFVDLLSDLFVTTSSQQLQTTPLVKLITMANEPINLWINNQHEHVDRTIKVLTPLEKHIQTIYSRVLGTEQIDVYRSFFEQGGTSVKTLQAIHLLQENTMTAMIDANLFFANTSVTGLAQIIENKTLIK</sequence>
<dbReference type="SUPFAM" id="SSF52777">
    <property type="entry name" value="CoA-dependent acyltransferases"/>
    <property type="match status" value="2"/>
</dbReference>
<gene>
    <name evidence="2" type="ORF">JYZ213_LOCUS26206</name>
    <name evidence="3" type="ORF">OXD698_LOCUS9963</name>
</gene>
<dbReference type="Proteomes" id="UP000663844">
    <property type="component" value="Unassembled WGS sequence"/>
</dbReference>
<dbReference type="Gene3D" id="1.10.1200.10">
    <property type="entry name" value="ACP-like"/>
    <property type="match status" value="2"/>
</dbReference>
<dbReference type="InterPro" id="IPR045851">
    <property type="entry name" value="AMP-bd_C_sf"/>
</dbReference>
<proteinExistence type="predicted"/>
<reference evidence="3" key="1">
    <citation type="submission" date="2021-02" db="EMBL/GenBank/DDBJ databases">
        <authorList>
            <person name="Nowell W R."/>
        </authorList>
    </citation>
    <scope>NUCLEOTIDE SEQUENCE</scope>
</reference>
<dbReference type="EMBL" id="CAJNOG010000346">
    <property type="protein sequence ID" value="CAF1188645.1"/>
    <property type="molecule type" value="Genomic_DNA"/>
</dbReference>
<dbReference type="InterPro" id="IPR042099">
    <property type="entry name" value="ANL_N_sf"/>
</dbReference>
<dbReference type="SUPFAM" id="SSF56801">
    <property type="entry name" value="Acetyl-CoA synthetase-like"/>
    <property type="match status" value="1"/>
</dbReference>
<dbReference type="SUPFAM" id="SSF47336">
    <property type="entry name" value="ACP-like"/>
    <property type="match status" value="2"/>
</dbReference>
<dbReference type="GO" id="GO:0044550">
    <property type="term" value="P:secondary metabolite biosynthetic process"/>
    <property type="evidence" value="ECO:0007669"/>
    <property type="project" value="TreeGrafter"/>
</dbReference>